<proteinExistence type="predicted"/>
<dbReference type="AlphaFoldDB" id="A0A4Z1PEU9"/>
<dbReference type="STRING" id="86259.A0A4Z1PEU9"/>
<dbReference type="OrthoDB" id="3364132at2759"/>
<keyword evidence="4" id="KW-1185">Reference proteome</keyword>
<comment type="caution">
    <text evidence="3">The sequence shown here is derived from an EMBL/GenBank/DDBJ whole genome shotgun (WGS) entry which is preliminary data.</text>
</comment>
<feature type="domain" description="DUF7918" evidence="2">
    <location>
        <begin position="56"/>
        <end position="269"/>
    </location>
</feature>
<evidence type="ECO:0000313" key="3">
    <source>
        <dbReference type="EMBL" id="TID19988.1"/>
    </source>
</evidence>
<feature type="compositionally biased region" description="Basic and acidic residues" evidence="1">
    <location>
        <begin position="663"/>
        <end position="679"/>
    </location>
</feature>
<feature type="compositionally biased region" description="Polar residues" evidence="1">
    <location>
        <begin position="589"/>
        <end position="637"/>
    </location>
</feature>
<feature type="compositionally biased region" description="Acidic residues" evidence="1">
    <location>
        <begin position="695"/>
        <end position="704"/>
    </location>
</feature>
<dbReference type="Proteomes" id="UP000298493">
    <property type="component" value="Unassembled WGS sequence"/>
</dbReference>
<dbReference type="InterPro" id="IPR057678">
    <property type="entry name" value="DUF7918"/>
</dbReference>
<sequence length="745" mass="82753">MCMMVLVEGDPLIDFALSLRSGLGNMVIWTEWTSIEGTSKMLHPDGLEVYVESLDRNEPYAEYVKPGNSEVAGSKSVERYIEVIPGERFSVVFKISGRFHCRGQPKVSCSLTIDNGAVNIARILSTDELLKKQKLNTIFRTSKQWVGGKWVEAGYSFAELDLDEDLFHHDSLLSSLERKVGLIKVNVSLGHLDMLPKPRLQPRSEYTSSTSKQLYKNVGITTGMRPVLENAKEVAQPSGTRKFHRRFPSCDYNFVFFYRSSMTLDRLGIKLLSPIAQPAVVDLDSISEDLELTSSIQTGSSDIEVDSGAPEELELDTSVEHGQPDTAADFQAKTDGRTKAEAIEKTLSAAARQRTTFSLESYKDRDIEFFEAGLGLQLTPTSQNTMFSPSSVTNSQLVSMAIDTRRFRHIQWSPYECSLIRLSGVQTNSTASLTRDLKFTTRQEAELFMVRMMQMTAPIFIARTSERMTKLFANFPIERMPVCGGPEPNKLLSQRLAMPTMAEKTRLPLPTPPAPPTSRNSTNTPPAPCKNAPVSSCAPQAEKRKALEETVTNDEEGESSETPGRMSKKARSEPAAAAPGAVVSPESPELSTTPINQSEEPTVTRSNTATIDTTPRTPLSGTSATPVAQSEEATVFQSEAPEIPAASQPQNDVVDLTADDDDTPVKIEPSEARAMPRRDNGKRRAVTTESRAALEDDEEMSKEDINDEIELLDMQSREFEIQRREVEIQRRKIELRAKLRRRQRG</sequence>
<dbReference type="Pfam" id="PF25534">
    <property type="entry name" value="DUF7918"/>
    <property type="match status" value="1"/>
</dbReference>
<protein>
    <recommendedName>
        <fullName evidence="2">DUF7918 domain-containing protein</fullName>
    </recommendedName>
</protein>
<evidence type="ECO:0000256" key="1">
    <source>
        <dbReference type="SAM" id="MobiDB-lite"/>
    </source>
</evidence>
<accession>A0A4Z1PEU9</accession>
<organism evidence="3 4">
    <name type="scientific">Venturia nashicola</name>
    <dbReference type="NCBI Taxonomy" id="86259"/>
    <lineage>
        <taxon>Eukaryota</taxon>
        <taxon>Fungi</taxon>
        <taxon>Dikarya</taxon>
        <taxon>Ascomycota</taxon>
        <taxon>Pezizomycotina</taxon>
        <taxon>Dothideomycetes</taxon>
        <taxon>Pleosporomycetidae</taxon>
        <taxon>Venturiales</taxon>
        <taxon>Venturiaceae</taxon>
        <taxon>Venturia</taxon>
    </lineage>
</organism>
<reference evidence="3 4" key="1">
    <citation type="submission" date="2019-04" db="EMBL/GenBank/DDBJ databases">
        <title>High contiguity whole genome sequence and gene annotation resource for two Venturia nashicola isolates.</title>
        <authorList>
            <person name="Prokchorchik M."/>
            <person name="Won K."/>
            <person name="Lee Y."/>
            <person name="Choi E.D."/>
            <person name="Segonzac C."/>
            <person name="Sohn K.H."/>
        </authorList>
    </citation>
    <scope>NUCLEOTIDE SEQUENCE [LARGE SCALE GENOMIC DNA]</scope>
    <source>
        <strain evidence="3 4">PRI2</strain>
    </source>
</reference>
<evidence type="ECO:0000313" key="4">
    <source>
        <dbReference type="Proteomes" id="UP000298493"/>
    </source>
</evidence>
<evidence type="ECO:0000259" key="2">
    <source>
        <dbReference type="Pfam" id="PF25534"/>
    </source>
</evidence>
<dbReference type="EMBL" id="SNSC02000011">
    <property type="protein sequence ID" value="TID19988.1"/>
    <property type="molecule type" value="Genomic_DNA"/>
</dbReference>
<gene>
    <name evidence="3" type="ORF">E6O75_ATG07448</name>
</gene>
<feature type="region of interest" description="Disordered" evidence="1">
    <location>
        <begin position="505"/>
        <end position="704"/>
    </location>
</feature>
<feature type="compositionally biased region" description="Low complexity" evidence="1">
    <location>
        <begin position="573"/>
        <end position="588"/>
    </location>
</feature>
<name>A0A4Z1PEU9_9PEZI</name>